<feature type="region of interest" description="Disordered" evidence="1">
    <location>
        <begin position="43"/>
        <end position="86"/>
    </location>
</feature>
<organism evidence="3 4">
    <name type="scientific">Robbsia betulipollinis</name>
    <dbReference type="NCBI Taxonomy" id="2981849"/>
    <lineage>
        <taxon>Bacteria</taxon>
        <taxon>Pseudomonadati</taxon>
        <taxon>Pseudomonadota</taxon>
        <taxon>Betaproteobacteria</taxon>
        <taxon>Burkholderiales</taxon>
        <taxon>Burkholderiaceae</taxon>
        <taxon>Robbsia</taxon>
    </lineage>
</organism>
<feature type="chain" id="PRO_5047255234" evidence="2">
    <location>
        <begin position="34"/>
        <end position="212"/>
    </location>
</feature>
<dbReference type="InterPro" id="IPR005247">
    <property type="entry name" value="YbhB_YbcL/LppC-like"/>
</dbReference>
<reference evidence="3" key="1">
    <citation type="submission" date="2022-11" db="EMBL/GenBank/DDBJ databases">
        <title>Robbsia betulipollinis sp. nov., isolated from pollen of birch (Betula pendula).</title>
        <authorList>
            <person name="Shi H."/>
            <person name="Ambika Manirajan B."/>
            <person name="Ratering S."/>
            <person name="Geissler-Plaum R."/>
            <person name="Schnell S."/>
        </authorList>
    </citation>
    <scope>NUCLEOTIDE SEQUENCE</scope>
    <source>
        <strain evidence="3">Bb-Pol-6</strain>
    </source>
</reference>
<accession>A0ABT3ZRP4</accession>
<dbReference type="Gene3D" id="3.90.280.10">
    <property type="entry name" value="PEBP-like"/>
    <property type="match status" value="1"/>
</dbReference>
<gene>
    <name evidence="3" type="ORF">OVY01_18950</name>
</gene>
<name>A0ABT3ZRP4_9BURK</name>
<dbReference type="InterPro" id="IPR006311">
    <property type="entry name" value="TAT_signal"/>
</dbReference>
<feature type="signal peptide" evidence="2">
    <location>
        <begin position="1"/>
        <end position="33"/>
    </location>
</feature>
<dbReference type="PROSITE" id="PS51257">
    <property type="entry name" value="PROKAR_LIPOPROTEIN"/>
    <property type="match status" value="1"/>
</dbReference>
<dbReference type="Pfam" id="PF01161">
    <property type="entry name" value="PBP"/>
    <property type="match status" value="1"/>
</dbReference>
<dbReference type="PROSITE" id="PS51318">
    <property type="entry name" value="TAT"/>
    <property type="match status" value="1"/>
</dbReference>
<keyword evidence="4" id="KW-1185">Reference proteome</keyword>
<dbReference type="PANTHER" id="PTHR30289:SF1">
    <property type="entry name" value="PEBP (PHOSPHATIDYLETHANOLAMINE-BINDING PROTEIN) FAMILY PROTEIN"/>
    <property type="match status" value="1"/>
</dbReference>
<keyword evidence="3" id="KW-0649">Protein kinase inhibitor</keyword>
<protein>
    <submittedName>
        <fullName evidence="3">YbhB/YbcL family Raf kinase inhibitor-like protein</fullName>
    </submittedName>
</protein>
<evidence type="ECO:0000313" key="3">
    <source>
        <dbReference type="EMBL" id="MCY0389229.1"/>
    </source>
</evidence>
<dbReference type="InterPro" id="IPR036610">
    <property type="entry name" value="PEBP-like_sf"/>
</dbReference>
<dbReference type="PANTHER" id="PTHR30289">
    <property type="entry name" value="UNCHARACTERIZED PROTEIN YBCL-RELATED"/>
    <property type="match status" value="1"/>
</dbReference>
<dbReference type="GO" id="GO:0004860">
    <property type="term" value="F:protein kinase inhibitor activity"/>
    <property type="evidence" value="ECO:0007669"/>
    <property type="project" value="UniProtKB-KW"/>
</dbReference>
<dbReference type="RefSeq" id="WP_267849131.1">
    <property type="nucleotide sequence ID" value="NZ_JAPMXC010000010.1"/>
</dbReference>
<sequence length="212" mass="21946">MTKQQLLNVRARRSVVGVIAGACLAVACGQALAEPAAAAAFERPSAKSPHRQSPQFVLSVPGSPDGATFPPQREANGGSCHSDNVSPPLAWTGVPAGTRSFAVVMSDPDGRSGLGVVHWIHYGLPGDLTQLAEGAGTAADLPGRGGRNSGDTLDYHGPCPPLGEVAHHYVIQVFALDLSPEALPLAMKREALFAAMDGHVLAATSVVQRYGR</sequence>
<comment type="caution">
    <text evidence="3">The sequence shown here is derived from an EMBL/GenBank/DDBJ whole genome shotgun (WGS) entry which is preliminary data.</text>
</comment>
<evidence type="ECO:0000256" key="2">
    <source>
        <dbReference type="SAM" id="SignalP"/>
    </source>
</evidence>
<dbReference type="EMBL" id="JAPMXC010000010">
    <property type="protein sequence ID" value="MCY0389229.1"/>
    <property type="molecule type" value="Genomic_DNA"/>
</dbReference>
<keyword evidence="2" id="KW-0732">Signal</keyword>
<dbReference type="Proteomes" id="UP001082899">
    <property type="component" value="Unassembled WGS sequence"/>
</dbReference>
<dbReference type="InterPro" id="IPR008914">
    <property type="entry name" value="PEBP"/>
</dbReference>
<dbReference type="SUPFAM" id="SSF49777">
    <property type="entry name" value="PEBP-like"/>
    <property type="match status" value="1"/>
</dbReference>
<dbReference type="CDD" id="cd00865">
    <property type="entry name" value="PEBP_bact_arch"/>
    <property type="match status" value="1"/>
</dbReference>
<evidence type="ECO:0000256" key="1">
    <source>
        <dbReference type="SAM" id="MobiDB-lite"/>
    </source>
</evidence>
<proteinExistence type="predicted"/>
<dbReference type="NCBIfam" id="TIGR00481">
    <property type="entry name" value="YbhB/YbcL family Raf kinase inhibitor-like protein"/>
    <property type="match status" value="1"/>
</dbReference>
<evidence type="ECO:0000313" key="4">
    <source>
        <dbReference type="Proteomes" id="UP001082899"/>
    </source>
</evidence>